<dbReference type="AlphaFoldDB" id="W9GAS8"/>
<evidence type="ECO:0000313" key="3">
    <source>
        <dbReference type="Proteomes" id="UP000019489"/>
    </source>
</evidence>
<dbReference type="PRINTS" id="PR00111">
    <property type="entry name" value="ABHYDROLASE"/>
</dbReference>
<sequence>MARMTAGTGAAPLDLAAPWGGRSQVADLDGPVHWVDFGGPEGAPAVVLVHGLGGSHLNWVQIASPLADTYRVRALDLAGFGLTPGHDRSTTVHANAELLARFLEEVVGAPAILVANSMGGMVALLLASARPDLVDGLALISPSLPTERHPPDRGVALAFLVQATPFVGERVVTNFERRLTDQQRVSRTVNLCFADPTRSDAGVFDASVALSAYRRSLQGVDAGYVKAARSLLRVLRGPGRYAALIRGVSKPVLLIHGEKDRLVPVGAARRAAADNPGWRTVFLPGVGHTPQLEVPDVVLGHLRTWLADTAPPAK</sequence>
<protein>
    <submittedName>
        <fullName evidence="2">Hydrolase</fullName>
    </submittedName>
</protein>
<dbReference type="PATRIC" id="fig|1386089.3.peg.408"/>
<dbReference type="SUPFAM" id="SSF53474">
    <property type="entry name" value="alpha/beta-Hydrolases"/>
    <property type="match status" value="1"/>
</dbReference>
<accession>W9GAS8</accession>
<evidence type="ECO:0000259" key="1">
    <source>
        <dbReference type="Pfam" id="PF00561"/>
    </source>
</evidence>
<organism evidence="2 3">
    <name type="scientific">Intrasporangium oryzae NRRL B-24470</name>
    <dbReference type="NCBI Taxonomy" id="1386089"/>
    <lineage>
        <taxon>Bacteria</taxon>
        <taxon>Bacillati</taxon>
        <taxon>Actinomycetota</taxon>
        <taxon>Actinomycetes</taxon>
        <taxon>Micrococcales</taxon>
        <taxon>Intrasporangiaceae</taxon>
        <taxon>Intrasporangium</taxon>
    </lineage>
</organism>
<dbReference type="Pfam" id="PF00561">
    <property type="entry name" value="Abhydrolase_1"/>
    <property type="match status" value="1"/>
</dbReference>
<dbReference type="InterPro" id="IPR029058">
    <property type="entry name" value="AB_hydrolase_fold"/>
</dbReference>
<dbReference type="EMBL" id="AWSA01000003">
    <property type="protein sequence ID" value="EWT03301.1"/>
    <property type="molecule type" value="Genomic_DNA"/>
</dbReference>
<dbReference type="STRING" id="1386089.N865_18955"/>
<keyword evidence="2" id="KW-0378">Hydrolase</keyword>
<dbReference type="Proteomes" id="UP000019489">
    <property type="component" value="Unassembled WGS sequence"/>
</dbReference>
<keyword evidence="3" id="KW-1185">Reference proteome</keyword>
<gene>
    <name evidence="2" type="ORF">N865_18955</name>
</gene>
<dbReference type="eggNOG" id="COG2267">
    <property type="taxonomic scope" value="Bacteria"/>
</dbReference>
<name>W9GAS8_9MICO</name>
<dbReference type="PANTHER" id="PTHR46438">
    <property type="entry name" value="ALPHA/BETA-HYDROLASES SUPERFAMILY PROTEIN"/>
    <property type="match status" value="1"/>
</dbReference>
<evidence type="ECO:0000313" key="2">
    <source>
        <dbReference type="EMBL" id="EWT03301.1"/>
    </source>
</evidence>
<proteinExistence type="predicted"/>
<dbReference type="Gene3D" id="3.40.50.1820">
    <property type="entry name" value="alpha/beta hydrolase"/>
    <property type="match status" value="1"/>
</dbReference>
<feature type="domain" description="AB hydrolase-1" evidence="1">
    <location>
        <begin position="44"/>
        <end position="293"/>
    </location>
</feature>
<dbReference type="InterPro" id="IPR000073">
    <property type="entry name" value="AB_hydrolase_1"/>
</dbReference>
<comment type="caution">
    <text evidence="2">The sequence shown here is derived from an EMBL/GenBank/DDBJ whole genome shotgun (WGS) entry which is preliminary data.</text>
</comment>
<dbReference type="GO" id="GO:0016787">
    <property type="term" value="F:hydrolase activity"/>
    <property type="evidence" value="ECO:0007669"/>
    <property type="project" value="UniProtKB-KW"/>
</dbReference>
<reference evidence="2 3" key="1">
    <citation type="submission" date="2013-08" db="EMBL/GenBank/DDBJ databases">
        <title>Intrasporangium oryzae NRRL B-24470.</title>
        <authorList>
            <person name="Liu H."/>
            <person name="Wang G."/>
        </authorList>
    </citation>
    <scope>NUCLEOTIDE SEQUENCE [LARGE SCALE GENOMIC DNA]</scope>
    <source>
        <strain evidence="2 3">NRRL B-24470</strain>
    </source>
</reference>